<dbReference type="OrthoDB" id="9801077at2"/>
<dbReference type="Gene3D" id="2.60.120.260">
    <property type="entry name" value="Galactose-binding domain-like"/>
    <property type="match status" value="1"/>
</dbReference>
<name>A0A4R1R8G1_HYDET</name>
<evidence type="ECO:0000256" key="16">
    <source>
        <dbReference type="ARBA" id="ARBA00038429"/>
    </source>
</evidence>
<evidence type="ECO:0000259" key="23">
    <source>
        <dbReference type="Pfam" id="PF22666"/>
    </source>
</evidence>
<keyword evidence="25" id="KW-1185">Reference proteome</keyword>
<dbReference type="InterPro" id="IPR008979">
    <property type="entry name" value="Galactose-bd-like_sf"/>
</dbReference>
<dbReference type="RefSeq" id="WP_132016067.1">
    <property type="nucleotide sequence ID" value="NZ_SLUN01000030.1"/>
</dbReference>
<keyword evidence="14" id="KW-0326">Glycosidase</keyword>
<dbReference type="Pfam" id="PF17753">
    <property type="entry name" value="Ig_mannosidase"/>
    <property type="match status" value="1"/>
</dbReference>
<comment type="subunit">
    <text evidence="6">Homodimer.</text>
</comment>
<feature type="domain" description="Mannosidase Ig/CBM-like" evidence="22">
    <location>
        <begin position="669"/>
        <end position="723"/>
    </location>
</feature>
<evidence type="ECO:0000259" key="22">
    <source>
        <dbReference type="Pfam" id="PF17786"/>
    </source>
</evidence>
<feature type="domain" description="Beta-mannosidase-like galactose-binding" evidence="23">
    <location>
        <begin position="26"/>
        <end position="187"/>
    </location>
</feature>
<protein>
    <recommendedName>
        <fullName evidence="8">Beta-mannosidase</fullName>
        <ecNumber evidence="7">3.2.1.25</ecNumber>
    </recommendedName>
    <alternativeName>
        <fullName evidence="17">Beta-mannosidase B</fullName>
    </alternativeName>
    <alternativeName>
        <fullName evidence="15">Lysosomal beta A mannosidase</fullName>
    </alternativeName>
    <alternativeName>
        <fullName evidence="18">Mannanase B</fullName>
    </alternativeName>
</protein>
<proteinExistence type="inferred from homology"/>
<dbReference type="GO" id="GO:0004567">
    <property type="term" value="F:beta-mannosidase activity"/>
    <property type="evidence" value="ECO:0007669"/>
    <property type="project" value="UniProtKB-EC"/>
</dbReference>
<dbReference type="AlphaFoldDB" id="A0A4R1R8G1"/>
<dbReference type="Proteomes" id="UP000295008">
    <property type="component" value="Unassembled WGS sequence"/>
</dbReference>
<dbReference type="PANTHER" id="PTHR43730">
    <property type="entry name" value="BETA-MANNOSIDASE"/>
    <property type="match status" value="1"/>
</dbReference>
<evidence type="ECO:0000256" key="4">
    <source>
        <dbReference type="ARBA" id="ARBA00004740"/>
    </source>
</evidence>
<keyword evidence="11" id="KW-0378">Hydrolase</keyword>
<comment type="subunit">
    <text evidence="5">Monomer.</text>
</comment>
<dbReference type="InterPro" id="IPR041625">
    <property type="entry name" value="Beta-mannosidase_Ig"/>
</dbReference>
<comment type="subcellular location">
    <subcellularLocation>
        <location evidence="3">Secreted</location>
    </subcellularLocation>
</comment>
<evidence type="ECO:0000256" key="3">
    <source>
        <dbReference type="ARBA" id="ARBA00004613"/>
    </source>
</evidence>
<evidence type="ECO:0000256" key="12">
    <source>
        <dbReference type="ARBA" id="ARBA00023157"/>
    </source>
</evidence>
<dbReference type="SUPFAM" id="SSF49303">
    <property type="entry name" value="beta-Galactosidase/glucuronidase domain"/>
    <property type="match status" value="3"/>
</dbReference>
<dbReference type="SUPFAM" id="SSF51445">
    <property type="entry name" value="(Trans)glycosidases"/>
    <property type="match status" value="1"/>
</dbReference>
<accession>A0A4R1R8G1</accession>
<dbReference type="InterPro" id="IPR017853">
    <property type="entry name" value="GH"/>
</dbReference>
<dbReference type="PANTHER" id="PTHR43730:SF1">
    <property type="entry name" value="BETA-MANNOSIDASE"/>
    <property type="match status" value="1"/>
</dbReference>
<dbReference type="GO" id="GO:0005576">
    <property type="term" value="C:extracellular region"/>
    <property type="evidence" value="ECO:0007669"/>
    <property type="project" value="UniProtKB-SubCell"/>
</dbReference>
<organism evidence="24 25">
    <name type="scientific">Hydrogenispora ethanolica</name>
    <dbReference type="NCBI Taxonomy" id="1082276"/>
    <lineage>
        <taxon>Bacteria</taxon>
        <taxon>Bacillati</taxon>
        <taxon>Bacillota</taxon>
        <taxon>Hydrogenispora</taxon>
    </lineage>
</organism>
<comment type="function">
    <text evidence="2">Exoglycosidase that cleaves the single beta-linked mannose residue from the non-reducing end of all N-linked glycoprotein oligosaccharides.</text>
</comment>
<evidence type="ECO:0000256" key="9">
    <source>
        <dbReference type="ARBA" id="ARBA00022525"/>
    </source>
</evidence>
<evidence type="ECO:0000256" key="11">
    <source>
        <dbReference type="ARBA" id="ARBA00022801"/>
    </source>
</evidence>
<evidence type="ECO:0000313" key="25">
    <source>
        <dbReference type="Proteomes" id="UP000295008"/>
    </source>
</evidence>
<evidence type="ECO:0000256" key="6">
    <source>
        <dbReference type="ARBA" id="ARBA00011738"/>
    </source>
</evidence>
<evidence type="ECO:0000256" key="17">
    <source>
        <dbReference type="ARBA" id="ARBA00041069"/>
    </source>
</evidence>
<reference evidence="24 25" key="1">
    <citation type="submission" date="2019-03" db="EMBL/GenBank/DDBJ databases">
        <title>Genomic Encyclopedia of Type Strains, Phase IV (KMG-IV): sequencing the most valuable type-strain genomes for metagenomic binning, comparative biology and taxonomic classification.</title>
        <authorList>
            <person name="Goeker M."/>
        </authorList>
    </citation>
    <scope>NUCLEOTIDE SEQUENCE [LARGE SCALE GENOMIC DNA]</scope>
    <source>
        <strain evidence="24 25">LX-B</strain>
    </source>
</reference>
<dbReference type="Gene3D" id="3.20.20.80">
    <property type="entry name" value="Glycosidases"/>
    <property type="match status" value="1"/>
</dbReference>
<evidence type="ECO:0000259" key="20">
    <source>
        <dbReference type="Pfam" id="PF02836"/>
    </source>
</evidence>
<evidence type="ECO:0000256" key="18">
    <source>
        <dbReference type="ARBA" id="ARBA00041614"/>
    </source>
</evidence>
<evidence type="ECO:0000259" key="21">
    <source>
        <dbReference type="Pfam" id="PF17753"/>
    </source>
</evidence>
<dbReference type="Pfam" id="PF02836">
    <property type="entry name" value="Glyco_hydro_2_C"/>
    <property type="match status" value="1"/>
</dbReference>
<dbReference type="SUPFAM" id="SSF49785">
    <property type="entry name" value="Galactose-binding domain-like"/>
    <property type="match status" value="1"/>
</dbReference>
<dbReference type="InterPro" id="IPR041447">
    <property type="entry name" value="Mannosidase_ig"/>
</dbReference>
<keyword evidence="12" id="KW-1015">Disulfide bond</keyword>
<evidence type="ECO:0000256" key="2">
    <source>
        <dbReference type="ARBA" id="ARBA00003150"/>
    </source>
</evidence>
<dbReference type="Pfam" id="PF00703">
    <property type="entry name" value="Glyco_hydro_2"/>
    <property type="match status" value="1"/>
</dbReference>
<dbReference type="InterPro" id="IPR006103">
    <property type="entry name" value="Glyco_hydro_2_cat"/>
</dbReference>
<evidence type="ECO:0000256" key="15">
    <source>
        <dbReference type="ARBA" id="ARBA00032581"/>
    </source>
</evidence>
<dbReference type="FunFam" id="3.20.20.80:FF:000050">
    <property type="entry name" value="Beta-mannosidase B"/>
    <property type="match status" value="1"/>
</dbReference>
<feature type="domain" description="Beta-mannosidase Ig-fold" evidence="21">
    <location>
        <begin position="770"/>
        <end position="817"/>
    </location>
</feature>
<dbReference type="InterPro" id="IPR050887">
    <property type="entry name" value="Beta-mannosidase_GH2"/>
</dbReference>
<dbReference type="GO" id="GO:0006516">
    <property type="term" value="P:glycoprotein catabolic process"/>
    <property type="evidence" value="ECO:0007669"/>
    <property type="project" value="TreeGrafter"/>
</dbReference>
<dbReference type="Gene3D" id="2.60.40.10">
    <property type="entry name" value="Immunoglobulins"/>
    <property type="match status" value="2"/>
</dbReference>
<sequence>MKILLNEGWQLQGCDRHSKADEAARSGQWSGEWLDAAVPGDVHSTLLRHGRIADPFYSTNVEKCRWIEDKVWWYRMEFSFDRPLADGAICELCFDGLDTFATVYLNDRELGSHENMFTPAVFDVTGRLRPGLNRLAVRFDSTIAATAGKDYEKMWYSYSPNRAWVRKAQMNFRWDWGPRLITAGIWRDVALNVYQTAKIDSVFAHTAALREDAADLQLEIAATVWRPEAGLHAEITLSRPGQRLTDTVALREGRAALRLTVPEPKLWWTHDLGEPALYDLTVLLKDGATMVDSYSTPIGIRTLTVQQRTEDGQKRFTFVLNGVPTFAKGANWIPAHSFIGAIGEDAYRQWIAIAKEGRMNMLRVWGGGIYEKEWFYRECDRQGIMVWQDFMFACSSYPDFDPEFMANVREEVRYAVTALRNHPSLAIWCGNNEIQWIHGQKLSDLQDLRLYGEKIYHDLMPELLAELDPTRLYWPSSPFGGNDPNSDDEGDKHNWQVWAGQVYPHRHGEKLVVDNTPAGISFKKFAQDYGKFVSEFGIHAAPVLRTLQECLPQEELYWGSFGLRYRNKDKRPNRGFLMMQSYTGLPSDLGQYIDYSMLAQAEGLKYGLEHYRRRKPECSGALIWQLNDCWPAISWSIVDFHGRPKASYYYVRRAFQPILLSFKEEGPDTVSLWAINDTLQEYRDRVEIGLADFFGNSEYREVLEIAVPANRSVKLREFSKNRINVTYTNFEFLYAQPGDAAAGGNLFFFEDYKDLNLPPCRLEVNRDRAVEDRLELRIRTDNFAKFVKIEHRLDGATLSDNYFDLRPGEEKIVTLQGLPGSLLRPEEIQVAALNQGS</sequence>
<feature type="domain" description="Glycoside hydrolase family 2 immunoglobulin-like beta-sandwich" evidence="19">
    <location>
        <begin position="244"/>
        <end position="301"/>
    </location>
</feature>
<dbReference type="Pfam" id="PF17786">
    <property type="entry name" value="Mannosidase_ig"/>
    <property type="match status" value="1"/>
</dbReference>
<keyword evidence="13" id="KW-0325">Glycoprotein</keyword>
<gene>
    <name evidence="24" type="ORF">EDC14_103045</name>
</gene>
<comment type="catalytic activity">
    <reaction evidence="1">
        <text>Hydrolysis of terminal, non-reducing beta-D-mannose residues in beta-D-mannosides.</text>
        <dbReference type="EC" id="3.2.1.25"/>
    </reaction>
</comment>
<evidence type="ECO:0000313" key="24">
    <source>
        <dbReference type="EMBL" id="TCL61943.1"/>
    </source>
</evidence>
<dbReference type="InterPro" id="IPR054593">
    <property type="entry name" value="Beta-mannosidase-like_N2"/>
</dbReference>
<comment type="pathway">
    <text evidence="4">Glycan metabolism; N-glycan degradation.</text>
</comment>
<dbReference type="InterPro" id="IPR036156">
    <property type="entry name" value="Beta-gal/glucu_dom_sf"/>
</dbReference>
<dbReference type="EMBL" id="SLUN01000030">
    <property type="protein sequence ID" value="TCL61943.1"/>
    <property type="molecule type" value="Genomic_DNA"/>
</dbReference>
<evidence type="ECO:0000256" key="1">
    <source>
        <dbReference type="ARBA" id="ARBA00000829"/>
    </source>
</evidence>
<keyword evidence="9" id="KW-0964">Secreted</keyword>
<evidence type="ECO:0000256" key="8">
    <source>
        <dbReference type="ARBA" id="ARBA00015707"/>
    </source>
</evidence>
<evidence type="ECO:0000256" key="7">
    <source>
        <dbReference type="ARBA" id="ARBA00012754"/>
    </source>
</evidence>
<evidence type="ECO:0000256" key="13">
    <source>
        <dbReference type="ARBA" id="ARBA00023180"/>
    </source>
</evidence>
<dbReference type="Pfam" id="PF22666">
    <property type="entry name" value="Glyco_hydro_2_N2"/>
    <property type="match status" value="1"/>
</dbReference>
<evidence type="ECO:0000259" key="19">
    <source>
        <dbReference type="Pfam" id="PF00703"/>
    </source>
</evidence>
<evidence type="ECO:0000256" key="10">
    <source>
        <dbReference type="ARBA" id="ARBA00022729"/>
    </source>
</evidence>
<evidence type="ECO:0000256" key="14">
    <source>
        <dbReference type="ARBA" id="ARBA00023295"/>
    </source>
</evidence>
<evidence type="ECO:0000256" key="5">
    <source>
        <dbReference type="ARBA" id="ARBA00011245"/>
    </source>
</evidence>
<feature type="domain" description="Glycoside hydrolase family 2 catalytic" evidence="20">
    <location>
        <begin position="377"/>
        <end position="472"/>
    </location>
</feature>
<dbReference type="InterPro" id="IPR006102">
    <property type="entry name" value="Ig-like_GH2"/>
</dbReference>
<dbReference type="GO" id="GO:0005975">
    <property type="term" value="P:carbohydrate metabolic process"/>
    <property type="evidence" value="ECO:0007669"/>
    <property type="project" value="InterPro"/>
</dbReference>
<comment type="caution">
    <text evidence="24">The sequence shown here is derived from an EMBL/GenBank/DDBJ whole genome shotgun (WGS) entry which is preliminary data.</text>
</comment>
<dbReference type="InterPro" id="IPR013783">
    <property type="entry name" value="Ig-like_fold"/>
</dbReference>
<keyword evidence="10" id="KW-0732">Signal</keyword>
<dbReference type="EC" id="3.2.1.25" evidence="7"/>
<comment type="similarity">
    <text evidence="16">Belongs to the glycosyl hydrolase 2 family. Beta-mannosidase B subfamily.</text>
</comment>